<sequence length="367" mass="40554">MTYINELDTPCVIIDLNKLNNNIKDMQRFASKNKVTLRPMIKTHKMPQIANMQIKNGAKGITCAKISEAEVMAKAGIKDIFIAYEIVTEDKIKRLLNLSKKVKLSVAVDSKYGVDMLNKYFKKANNNIDVLIEINTGLNRCGLNNLDEIYSLAEHIMNSSNVYIKGIFTHAGNVYGAKDKNEVNDIGKYEGNFIVKIKEYLETKGIKVDTVSTGSTPTAKISGKIKGVNEIRPGNYVFYDAIQHSLGVIDIGSCSLSVLSTVISKPTEKRAVIDAGSKSLGLDKGAHGISKVKGYGIIKKFSDITIERLSEEHGILSLKNSKIKIGDKVEIVPNHACTVVNLFDYAYLTDGEKILDIFRIEARGMVK</sequence>
<dbReference type="Proteomes" id="UP000013378">
    <property type="component" value="Unassembled WGS sequence"/>
</dbReference>
<protein>
    <submittedName>
        <fullName evidence="4">Low-specificity D-threonine aldolase</fullName>
    </submittedName>
</protein>
<keyword evidence="2" id="KW-0456">Lyase</keyword>
<dbReference type="EMBL" id="ARZA01000065">
    <property type="protein sequence ID" value="EOD01347.1"/>
    <property type="molecule type" value="Genomic_DNA"/>
</dbReference>
<accession>R1AXG4</accession>
<keyword evidence="5" id="KW-1185">Reference proteome</keyword>
<dbReference type="InterPro" id="IPR029066">
    <property type="entry name" value="PLP-binding_barrel"/>
</dbReference>
<dbReference type="InterPro" id="IPR051466">
    <property type="entry name" value="D-amino_acid_metab_enzyme"/>
</dbReference>
<evidence type="ECO:0000259" key="3">
    <source>
        <dbReference type="SMART" id="SM01119"/>
    </source>
</evidence>
<dbReference type="PANTHER" id="PTHR28004:SF2">
    <property type="entry name" value="D-SERINE DEHYDRATASE"/>
    <property type="match status" value="1"/>
</dbReference>
<dbReference type="GO" id="GO:0036088">
    <property type="term" value="P:D-serine catabolic process"/>
    <property type="evidence" value="ECO:0007669"/>
    <property type="project" value="TreeGrafter"/>
</dbReference>
<name>R1AXG4_9FIRM</name>
<dbReference type="Gene3D" id="3.20.20.10">
    <property type="entry name" value="Alanine racemase"/>
    <property type="match status" value="1"/>
</dbReference>
<feature type="domain" description="D-serine dehydratase-like" evidence="3">
    <location>
        <begin position="255"/>
        <end position="350"/>
    </location>
</feature>
<organism evidence="4 5">
    <name type="scientific">Caldisalinibacter kiritimatiensis</name>
    <dbReference type="NCBI Taxonomy" id="1304284"/>
    <lineage>
        <taxon>Bacteria</taxon>
        <taxon>Bacillati</taxon>
        <taxon>Bacillota</taxon>
        <taxon>Tissierellia</taxon>
        <taxon>Tissierellales</taxon>
        <taxon>Thermohalobacteraceae</taxon>
        <taxon>Caldisalinibacter</taxon>
    </lineage>
</organism>
<evidence type="ECO:0000313" key="4">
    <source>
        <dbReference type="EMBL" id="EOD01347.1"/>
    </source>
</evidence>
<dbReference type="STRING" id="1304284.L21TH_0568"/>
<dbReference type="AlphaFoldDB" id="R1AXG4"/>
<dbReference type="Pfam" id="PF14031">
    <property type="entry name" value="D-ser_dehydrat"/>
    <property type="match status" value="1"/>
</dbReference>
<evidence type="ECO:0000313" key="5">
    <source>
        <dbReference type="Proteomes" id="UP000013378"/>
    </source>
</evidence>
<dbReference type="SMART" id="SM01119">
    <property type="entry name" value="D-ser_dehydrat"/>
    <property type="match status" value="1"/>
</dbReference>
<evidence type="ECO:0000256" key="2">
    <source>
        <dbReference type="ARBA" id="ARBA00023239"/>
    </source>
</evidence>
<dbReference type="OrthoDB" id="9788869at2"/>
<dbReference type="PANTHER" id="PTHR28004">
    <property type="entry name" value="ZGC:162816-RELATED"/>
    <property type="match status" value="1"/>
</dbReference>
<dbReference type="InterPro" id="IPR001608">
    <property type="entry name" value="Ala_racemase_N"/>
</dbReference>
<dbReference type="Gene3D" id="2.40.37.20">
    <property type="entry name" value="D-serine dehydratase-like domain"/>
    <property type="match status" value="1"/>
</dbReference>
<dbReference type="SUPFAM" id="SSF51419">
    <property type="entry name" value="PLP-binding barrel"/>
    <property type="match status" value="1"/>
</dbReference>
<dbReference type="eggNOG" id="COG3616">
    <property type="taxonomic scope" value="Bacteria"/>
</dbReference>
<evidence type="ECO:0000256" key="1">
    <source>
        <dbReference type="ARBA" id="ARBA00005323"/>
    </source>
</evidence>
<dbReference type="InterPro" id="IPR026956">
    <property type="entry name" value="D-ser_dehydrat-like_dom"/>
</dbReference>
<reference evidence="4 5" key="1">
    <citation type="journal article" date="2015" name="Geomicrobiol. J.">
        <title>Caldisalinibacter kiritimatiensis gen. nov., sp. nov., a moderately thermohalophilic thiosulfate-reducing bacterium from a hypersaline microbial mat.</title>
        <authorList>
            <person name="Ben Hania W."/>
            <person name="Joseph M."/>
            <person name="Fiebig A."/>
            <person name="Bunk B."/>
            <person name="Klenk H.-P."/>
            <person name="Fardeau M.-L."/>
            <person name="Spring S."/>
        </authorList>
    </citation>
    <scope>NUCLEOTIDE SEQUENCE [LARGE SCALE GENOMIC DNA]</scope>
    <source>
        <strain evidence="4 5">L21-TH-D2</strain>
    </source>
</reference>
<comment type="caution">
    <text evidence="4">The sequence shown here is derived from an EMBL/GenBank/DDBJ whole genome shotgun (WGS) entry which is preliminary data.</text>
</comment>
<proteinExistence type="inferred from homology"/>
<dbReference type="Pfam" id="PF01168">
    <property type="entry name" value="Ala_racemase_N"/>
    <property type="match status" value="1"/>
</dbReference>
<dbReference type="GO" id="GO:0008721">
    <property type="term" value="F:D-serine ammonia-lyase activity"/>
    <property type="evidence" value="ECO:0007669"/>
    <property type="project" value="TreeGrafter"/>
</dbReference>
<gene>
    <name evidence="4" type="ORF">L21TH_0568</name>
</gene>
<dbReference type="RefSeq" id="WP_006308479.1">
    <property type="nucleotide sequence ID" value="NZ_ARZA01000065.1"/>
</dbReference>
<comment type="similarity">
    <text evidence="1">Belongs to the DSD1 family.</text>
</comment>
<dbReference type="InterPro" id="IPR042208">
    <property type="entry name" value="D-ser_dehydrat-like_sf"/>
</dbReference>